<evidence type="ECO:0000313" key="3">
    <source>
        <dbReference type="EMBL" id="PWN38714.1"/>
    </source>
</evidence>
<dbReference type="AlphaFoldDB" id="A0A316VN34"/>
<feature type="compositionally biased region" description="Polar residues" evidence="1">
    <location>
        <begin position="139"/>
        <end position="168"/>
    </location>
</feature>
<accession>A0A316VN34</accession>
<keyword evidence="4" id="KW-1185">Reference proteome</keyword>
<dbReference type="EMBL" id="KZ819553">
    <property type="protein sequence ID" value="PWN38714.1"/>
    <property type="molecule type" value="Genomic_DNA"/>
</dbReference>
<evidence type="ECO:0000259" key="2">
    <source>
        <dbReference type="Pfam" id="PF10444"/>
    </source>
</evidence>
<feature type="compositionally biased region" description="Low complexity" evidence="1">
    <location>
        <begin position="45"/>
        <end position="58"/>
    </location>
</feature>
<dbReference type="Proteomes" id="UP000245783">
    <property type="component" value="Unassembled WGS sequence"/>
</dbReference>
<feature type="compositionally biased region" description="Basic and acidic residues" evidence="1">
    <location>
        <begin position="181"/>
        <end position="195"/>
    </location>
</feature>
<protein>
    <recommendedName>
        <fullName evidence="2">Borealin N-terminal domain-containing protein</fullName>
    </recommendedName>
</protein>
<feature type="compositionally biased region" description="Basic and acidic residues" evidence="1">
    <location>
        <begin position="1"/>
        <end position="11"/>
    </location>
</feature>
<feature type="region of interest" description="Disordered" evidence="1">
    <location>
        <begin position="1"/>
        <end position="269"/>
    </location>
</feature>
<feature type="region of interest" description="Disordered" evidence="1">
    <location>
        <begin position="382"/>
        <end position="429"/>
    </location>
</feature>
<evidence type="ECO:0000256" key="1">
    <source>
        <dbReference type="SAM" id="MobiDB-lite"/>
    </source>
</evidence>
<organism evidence="3 4">
    <name type="scientific">Ceraceosorus guamensis</name>
    <dbReference type="NCBI Taxonomy" id="1522189"/>
    <lineage>
        <taxon>Eukaryota</taxon>
        <taxon>Fungi</taxon>
        <taxon>Dikarya</taxon>
        <taxon>Basidiomycota</taxon>
        <taxon>Ustilaginomycotina</taxon>
        <taxon>Exobasidiomycetes</taxon>
        <taxon>Ceraceosorales</taxon>
        <taxon>Ceraceosoraceae</taxon>
        <taxon>Ceraceosorus</taxon>
    </lineage>
</organism>
<dbReference type="RefSeq" id="XP_025365874.1">
    <property type="nucleotide sequence ID" value="XM_025517744.1"/>
</dbReference>
<evidence type="ECO:0000313" key="4">
    <source>
        <dbReference type="Proteomes" id="UP000245783"/>
    </source>
</evidence>
<feature type="compositionally biased region" description="Polar residues" evidence="1">
    <location>
        <begin position="32"/>
        <end position="44"/>
    </location>
</feature>
<proteinExistence type="predicted"/>
<name>A0A316VN34_9BASI</name>
<feature type="compositionally biased region" description="Low complexity" evidence="1">
    <location>
        <begin position="13"/>
        <end position="27"/>
    </location>
</feature>
<dbReference type="GeneID" id="37039614"/>
<dbReference type="Pfam" id="PF10444">
    <property type="entry name" value="Nbl1_Borealin_N"/>
    <property type="match status" value="1"/>
</dbReference>
<feature type="compositionally biased region" description="Acidic residues" evidence="1">
    <location>
        <begin position="59"/>
        <end position="77"/>
    </location>
</feature>
<dbReference type="InterPro" id="IPR018851">
    <property type="entry name" value="Borealin_N"/>
</dbReference>
<dbReference type="OrthoDB" id="2392550at2759"/>
<dbReference type="InParanoid" id="A0A316VN34"/>
<feature type="compositionally biased region" description="Basic and acidic residues" evidence="1">
    <location>
        <begin position="258"/>
        <end position="269"/>
    </location>
</feature>
<feature type="domain" description="Borealin N-terminal" evidence="2">
    <location>
        <begin position="292"/>
        <end position="344"/>
    </location>
</feature>
<reference evidence="3 4" key="1">
    <citation type="journal article" date="2018" name="Mol. Biol. Evol.">
        <title>Broad Genomic Sampling Reveals a Smut Pathogenic Ancestry of the Fungal Clade Ustilaginomycotina.</title>
        <authorList>
            <person name="Kijpornyongpan T."/>
            <person name="Mondo S.J."/>
            <person name="Barry K."/>
            <person name="Sandor L."/>
            <person name="Lee J."/>
            <person name="Lipzen A."/>
            <person name="Pangilinan J."/>
            <person name="LaButti K."/>
            <person name="Hainaut M."/>
            <person name="Henrissat B."/>
            <person name="Grigoriev I.V."/>
            <person name="Spatafora J.W."/>
            <person name="Aime M.C."/>
        </authorList>
    </citation>
    <scope>NUCLEOTIDE SEQUENCE [LARGE SCALE GENOMIC DNA]</scope>
    <source>
        <strain evidence="3 4">MCA 4658</strain>
    </source>
</reference>
<feature type="compositionally biased region" description="Gly residues" evidence="1">
    <location>
        <begin position="128"/>
        <end position="138"/>
    </location>
</feature>
<sequence>MPPKARSERSKSQSKNASKTAKANATKGEGNAGSTRRTTRQQRLASASASQSDSGATSADEEDEDVSEMNDEEDEEMSTPVAADKTKWRSSKVNGEMQSDADASSPLYSAFNKPRAKSGIKYGSSSSSGGGGGGGGGKNQVQAHANLGATSGSAKSPNRATKSSSSATERMFGNVVSGNVNREEVKQGAEQEQARARAQSRPGGKQAKHATKQQQQQQQQQERDELQDEEVDGKQRKKREKAAGGAKKSKKATSTARTKMDKEVTSAHSEDADVVDMVVETQAGVVPENAIAGFLDNYDLESSRQMSTLQASLSHSLSLATQQMSLYITRLPSVVRRMTLGEFVREYEADAKLVMSRAGKGRLTEGRGASVRGVVGVESEDWDKLAEKTKGRGKRRGEEEDDDHEKSKNGESSRWTCEAKGLSMGDAKR</sequence>
<gene>
    <name evidence="3" type="ORF">IE81DRAFT_91875</name>
</gene>